<proteinExistence type="predicted"/>
<dbReference type="EMBL" id="MT141360">
    <property type="protein sequence ID" value="QJA59224.1"/>
    <property type="molecule type" value="Genomic_DNA"/>
</dbReference>
<dbReference type="EMBL" id="MT142456">
    <property type="protein sequence ID" value="QJA81343.1"/>
    <property type="molecule type" value="Genomic_DNA"/>
</dbReference>
<evidence type="ECO:0000259" key="1">
    <source>
        <dbReference type="PROSITE" id="PS51186"/>
    </source>
</evidence>
<evidence type="ECO:0000313" key="2">
    <source>
        <dbReference type="EMBL" id="QJA59224.1"/>
    </source>
</evidence>
<dbReference type="PROSITE" id="PS51186">
    <property type="entry name" value="GNAT"/>
    <property type="match status" value="1"/>
</dbReference>
<dbReference type="Gene3D" id="3.40.630.30">
    <property type="match status" value="1"/>
</dbReference>
<feature type="domain" description="N-acetyltransferase" evidence="1">
    <location>
        <begin position="9"/>
        <end position="155"/>
    </location>
</feature>
<reference evidence="2" key="1">
    <citation type="submission" date="2020-03" db="EMBL/GenBank/DDBJ databases">
        <title>The deep terrestrial virosphere.</title>
        <authorList>
            <person name="Holmfeldt K."/>
            <person name="Nilsson E."/>
            <person name="Simone D."/>
            <person name="Lopez-Fernandez M."/>
            <person name="Wu X."/>
            <person name="de Brujin I."/>
            <person name="Lundin D."/>
            <person name="Andersson A."/>
            <person name="Bertilsson S."/>
            <person name="Dopson M."/>
        </authorList>
    </citation>
    <scope>NUCLEOTIDE SEQUENCE</scope>
    <source>
        <strain evidence="3">MM415A00551</strain>
        <strain evidence="2">MM415B01325</strain>
    </source>
</reference>
<dbReference type="AlphaFoldDB" id="A0A6M3IP98"/>
<protein>
    <submittedName>
        <fullName evidence="2">Putative acetyltransferase</fullName>
    </submittedName>
</protein>
<dbReference type="InterPro" id="IPR000182">
    <property type="entry name" value="GNAT_dom"/>
</dbReference>
<dbReference type="InterPro" id="IPR016181">
    <property type="entry name" value="Acyl_CoA_acyltransferase"/>
</dbReference>
<gene>
    <name evidence="3" type="ORF">MM415A00551_0004</name>
    <name evidence="2" type="ORF">MM415B01325_0015</name>
</gene>
<dbReference type="Pfam" id="PF00583">
    <property type="entry name" value="Acetyltransf_1"/>
    <property type="match status" value="1"/>
</dbReference>
<dbReference type="GO" id="GO:0016747">
    <property type="term" value="F:acyltransferase activity, transferring groups other than amino-acyl groups"/>
    <property type="evidence" value="ECO:0007669"/>
    <property type="project" value="InterPro"/>
</dbReference>
<name>A0A6M3IP98_9ZZZZ</name>
<sequence>MVPVKIRTLKLEEITDSLILQIKAMMDEGYDHHPFPREFTVNGFRAGVVEMIRRRAGILFVLETDSGEFAGALAAGICPDLVSERRFASEIIWRVNSKGKGYGNRLYDAFEQWAKRSKAQSIVMAVMEDGNKEKISTFYKSRGFLPHSLQFVKGV</sequence>
<dbReference type="SUPFAM" id="SSF55729">
    <property type="entry name" value="Acyl-CoA N-acyltransferases (Nat)"/>
    <property type="match status" value="1"/>
</dbReference>
<evidence type="ECO:0000313" key="3">
    <source>
        <dbReference type="EMBL" id="QJA81343.1"/>
    </source>
</evidence>
<organism evidence="2">
    <name type="scientific">viral metagenome</name>
    <dbReference type="NCBI Taxonomy" id="1070528"/>
    <lineage>
        <taxon>unclassified sequences</taxon>
        <taxon>metagenomes</taxon>
        <taxon>organismal metagenomes</taxon>
    </lineage>
</organism>
<accession>A0A6M3IP98</accession>
<keyword evidence="2" id="KW-0808">Transferase</keyword>